<dbReference type="Pfam" id="PF00300">
    <property type="entry name" value="His_Phos_1"/>
    <property type="match status" value="1"/>
</dbReference>
<dbReference type="Proteomes" id="UP001302367">
    <property type="component" value="Chromosome 3"/>
</dbReference>
<dbReference type="InterPro" id="IPR013078">
    <property type="entry name" value="His_Pase_superF_clade-1"/>
</dbReference>
<evidence type="ECO:0000313" key="5">
    <source>
        <dbReference type="Proteomes" id="UP001302367"/>
    </source>
</evidence>
<dbReference type="CDD" id="cd07067">
    <property type="entry name" value="HP_PGM_like"/>
    <property type="match status" value="1"/>
</dbReference>
<name>A0A2G5I2L8_CERBT</name>
<dbReference type="OrthoDB" id="496981at2759"/>
<dbReference type="GO" id="GO:0005737">
    <property type="term" value="C:cytoplasm"/>
    <property type="evidence" value="ECO:0007669"/>
    <property type="project" value="TreeGrafter"/>
</dbReference>
<organism evidence="2 4">
    <name type="scientific">Cercospora beticola</name>
    <name type="common">Sugarbeet leaf spot fungus</name>
    <dbReference type="NCBI Taxonomy" id="122368"/>
    <lineage>
        <taxon>Eukaryota</taxon>
        <taxon>Fungi</taxon>
        <taxon>Dikarya</taxon>
        <taxon>Ascomycota</taxon>
        <taxon>Pezizomycotina</taxon>
        <taxon>Dothideomycetes</taxon>
        <taxon>Dothideomycetidae</taxon>
        <taxon>Mycosphaerellales</taxon>
        <taxon>Mycosphaerellaceae</taxon>
        <taxon>Cercospora</taxon>
    </lineage>
</organism>
<dbReference type="SUPFAM" id="SSF53254">
    <property type="entry name" value="Phosphoglycerate mutase-like"/>
    <property type="match status" value="1"/>
</dbReference>
<dbReference type="GO" id="GO:0016791">
    <property type="term" value="F:phosphatase activity"/>
    <property type="evidence" value="ECO:0007669"/>
    <property type="project" value="TreeGrafter"/>
</dbReference>
<reference evidence="2 4" key="1">
    <citation type="submission" date="2015-10" db="EMBL/GenBank/DDBJ databases">
        <title>The cercosporin biosynthetic gene cluster was horizontally transferred to several fungal lineages and shown to be expanded in Cercospora beticola based on microsynteny with recipient genomes.</title>
        <authorList>
            <person name="De Jonge R."/>
            <person name="Ebert M.K."/>
            <person name="Suttle J.C."/>
            <person name="Jurick Ii W.M."/>
            <person name="Secor G.A."/>
            <person name="Thomma B.P."/>
            <person name="Van De Peer Y."/>
            <person name="Bolton M.D."/>
        </authorList>
    </citation>
    <scope>NUCLEOTIDE SEQUENCE [LARGE SCALE GENOMIC DNA]</scope>
    <source>
        <strain evidence="2 4">09-40</strain>
    </source>
</reference>
<protein>
    <submittedName>
        <fullName evidence="2">Phosphomutase-like protein 3</fullName>
    </submittedName>
</protein>
<evidence type="ECO:0000313" key="4">
    <source>
        <dbReference type="Proteomes" id="UP000230605"/>
    </source>
</evidence>
<evidence type="ECO:0000313" key="3">
    <source>
        <dbReference type="EMBL" id="WPA99963.1"/>
    </source>
</evidence>
<gene>
    <name evidence="2" type="ORF">CB0940_02815</name>
    <name evidence="3" type="ORF">RHO25_004583</name>
</gene>
<dbReference type="Gene3D" id="3.40.50.1240">
    <property type="entry name" value="Phosphoglycerate mutase-like"/>
    <property type="match status" value="1"/>
</dbReference>
<dbReference type="EMBL" id="LKMD01000101">
    <property type="protein sequence ID" value="PIA99010.1"/>
    <property type="molecule type" value="Genomic_DNA"/>
</dbReference>
<sequence length="399" mass="43699">MIPAINMIAAMASLASAASLQLAGNGYINYTTVTGYFLQDEPSTNASTFNYTLNNFGLINRTYDSTEGLTANFTQWQKFEREVDALNAAADANTVYKVIFMGRHGEGFHNLAEGTFGTPAWNCYWAQLTGNGSLYWEDAQLTEAGILQAQIANNYWKDRIAVEKIPLPRSYYTSPMKRCLATANTTFGSGLDLPVYYPFEPVVKELLREGISIHTCDHRGNATYITETYPNFELEEGFNEYDELWNGVTAESDSAHEKRMLTLLDDVFTNDDHTWISFTSHSGTITTILDVIGHQRFRLATGGVIPVLVKAQFLPASEAPSTTVGGFTTSTWCHYGPPATSIASLEQGCVCQNTTAALPSLNTQAPFLPNQTAPINEYTTTTTVGASYGKTSTAKPAGY</sequence>
<dbReference type="InterPro" id="IPR050275">
    <property type="entry name" value="PGM_Phosphatase"/>
</dbReference>
<dbReference type="PANTHER" id="PTHR48100">
    <property type="entry name" value="BROAD-SPECIFICITY PHOSPHATASE YOR283W-RELATED"/>
    <property type="match status" value="1"/>
</dbReference>
<evidence type="ECO:0000313" key="2">
    <source>
        <dbReference type="EMBL" id="PIA99010.1"/>
    </source>
</evidence>
<keyword evidence="5" id="KW-1185">Reference proteome</keyword>
<dbReference type="Proteomes" id="UP000230605">
    <property type="component" value="Chromosome 3"/>
</dbReference>
<accession>A0A2G5I2L8</accession>
<dbReference type="PANTHER" id="PTHR48100:SF1">
    <property type="entry name" value="HISTIDINE PHOSPHATASE FAMILY PROTEIN-RELATED"/>
    <property type="match status" value="1"/>
</dbReference>
<reference evidence="3 5" key="2">
    <citation type="submission" date="2023-09" db="EMBL/GenBank/DDBJ databases">
        <title>Complete-Gapless Cercospora beticola genome.</title>
        <authorList>
            <person name="Wyatt N.A."/>
            <person name="Spanner R.E."/>
            <person name="Bolton M.D."/>
        </authorList>
    </citation>
    <scope>NUCLEOTIDE SEQUENCE [LARGE SCALE GENOMIC DNA]</scope>
    <source>
        <strain evidence="3">Cb09-40</strain>
    </source>
</reference>
<dbReference type="EMBL" id="CP134186">
    <property type="protein sequence ID" value="WPA99963.1"/>
    <property type="molecule type" value="Genomic_DNA"/>
</dbReference>
<evidence type="ECO:0000256" key="1">
    <source>
        <dbReference type="SAM" id="SignalP"/>
    </source>
</evidence>
<dbReference type="InterPro" id="IPR029033">
    <property type="entry name" value="His_PPase_superfam"/>
</dbReference>
<keyword evidence="1" id="KW-0732">Signal</keyword>
<feature type="chain" id="PRO_5013667012" evidence="1">
    <location>
        <begin position="18"/>
        <end position="399"/>
    </location>
</feature>
<proteinExistence type="predicted"/>
<feature type="signal peptide" evidence="1">
    <location>
        <begin position="1"/>
        <end position="17"/>
    </location>
</feature>
<dbReference type="AlphaFoldDB" id="A0A2G5I2L8"/>